<sequence>MGQYMLIDNGKIAMVISLEDGIKEKKENLAGEDKIIGMMKMVIIYPPIVR</sequence>
<proteinExistence type="predicted"/>
<protein>
    <submittedName>
        <fullName evidence="1">Uncharacterized protein</fullName>
    </submittedName>
</protein>
<comment type="caution">
    <text evidence="1">The sequence shown here is derived from an EMBL/GenBank/DDBJ whole genome shotgun (WGS) entry which is preliminary data.</text>
</comment>
<dbReference type="AlphaFoldDB" id="A0A0W8E3G9"/>
<dbReference type="EMBL" id="LNQE01001892">
    <property type="protein sequence ID" value="KUG03150.1"/>
    <property type="molecule type" value="Genomic_DNA"/>
</dbReference>
<organism evidence="1">
    <name type="scientific">hydrocarbon metagenome</name>
    <dbReference type="NCBI Taxonomy" id="938273"/>
    <lineage>
        <taxon>unclassified sequences</taxon>
        <taxon>metagenomes</taxon>
        <taxon>ecological metagenomes</taxon>
    </lineage>
</organism>
<evidence type="ECO:0000313" key="1">
    <source>
        <dbReference type="EMBL" id="KUG03150.1"/>
    </source>
</evidence>
<accession>A0A0W8E3G9</accession>
<name>A0A0W8E3G9_9ZZZZ</name>
<reference evidence="1" key="1">
    <citation type="journal article" date="2015" name="Proc. Natl. Acad. Sci. U.S.A.">
        <title>Networks of energetic and metabolic interactions define dynamics in microbial communities.</title>
        <authorList>
            <person name="Embree M."/>
            <person name="Liu J.K."/>
            <person name="Al-Bassam M.M."/>
            <person name="Zengler K."/>
        </authorList>
    </citation>
    <scope>NUCLEOTIDE SEQUENCE</scope>
</reference>
<gene>
    <name evidence="1" type="ORF">ASZ90_019490</name>
</gene>